<keyword evidence="2" id="KW-0812">Transmembrane</keyword>
<feature type="compositionally biased region" description="Basic residues" evidence="1">
    <location>
        <begin position="11"/>
        <end position="24"/>
    </location>
</feature>
<organism evidence="3 4">
    <name type="scientific">Pseudonocardia hierapolitana</name>
    <dbReference type="NCBI Taxonomy" id="1128676"/>
    <lineage>
        <taxon>Bacteria</taxon>
        <taxon>Bacillati</taxon>
        <taxon>Actinomycetota</taxon>
        <taxon>Actinomycetes</taxon>
        <taxon>Pseudonocardiales</taxon>
        <taxon>Pseudonocardiaceae</taxon>
        <taxon>Pseudonocardia</taxon>
    </lineage>
</organism>
<evidence type="ECO:0000256" key="2">
    <source>
        <dbReference type="SAM" id="Phobius"/>
    </source>
</evidence>
<dbReference type="AlphaFoldDB" id="A0A561T3T5"/>
<dbReference type="OrthoDB" id="5198809at2"/>
<keyword evidence="2" id="KW-1133">Transmembrane helix</keyword>
<gene>
    <name evidence="3" type="ORF">FHX44_117728</name>
</gene>
<dbReference type="Proteomes" id="UP000321261">
    <property type="component" value="Unassembled WGS sequence"/>
</dbReference>
<keyword evidence="2" id="KW-0472">Membrane</keyword>
<proteinExistence type="predicted"/>
<feature type="compositionally biased region" description="Low complexity" evidence="1">
    <location>
        <begin position="178"/>
        <end position="187"/>
    </location>
</feature>
<name>A0A561T3T5_9PSEU</name>
<keyword evidence="4" id="KW-1185">Reference proteome</keyword>
<evidence type="ECO:0000313" key="4">
    <source>
        <dbReference type="Proteomes" id="UP000321261"/>
    </source>
</evidence>
<feature type="compositionally biased region" description="Basic and acidic residues" evidence="1">
    <location>
        <begin position="1"/>
        <end position="10"/>
    </location>
</feature>
<sequence length="378" mass="38718">MTRSRAERRASPLHRAHARTRRAGGARGPATAVPLRTPADELPLTRLLSIARLTPAQAVALGADLLAAFETRNPAPPLHPEAVRVGRDGRARLLDAPGRPATDGTDLEATAAVLDQLGVATARPVPALERAAAAARSPDGRLAVVAAILREADATGGAQARAELGRAVAVIAGDGSGATHAPAARTSAPRRRRPPRTPRTVARAAVARSWKWVLSVVVLVAVVGVEIAFLRDDISRDITAVLEAGRAEVMATDSPTALPPVVPPAPAAAGTIDAVDLRAVQPCAPGTECAFRVQVRVQPQAHPQTITWSLRVLDRCTGEVVAAPGGTATVPAHGDRLDAVVTVALPEASALAVTAVTDRPSTAASGAVPVPENGACTA</sequence>
<evidence type="ECO:0000313" key="3">
    <source>
        <dbReference type="EMBL" id="TWF81783.1"/>
    </source>
</evidence>
<feature type="transmembrane region" description="Helical" evidence="2">
    <location>
        <begin position="212"/>
        <end position="230"/>
    </location>
</feature>
<feature type="region of interest" description="Disordered" evidence="1">
    <location>
        <begin position="176"/>
        <end position="199"/>
    </location>
</feature>
<reference evidence="3 4" key="1">
    <citation type="submission" date="2019-06" db="EMBL/GenBank/DDBJ databases">
        <title>Sequencing the genomes of 1000 actinobacteria strains.</title>
        <authorList>
            <person name="Klenk H.-P."/>
        </authorList>
    </citation>
    <scope>NUCLEOTIDE SEQUENCE [LARGE SCALE GENOMIC DNA]</scope>
    <source>
        <strain evidence="3 4">DSM 45671</strain>
    </source>
</reference>
<evidence type="ECO:0000256" key="1">
    <source>
        <dbReference type="SAM" id="MobiDB-lite"/>
    </source>
</evidence>
<accession>A0A561T3T5</accession>
<dbReference type="RefSeq" id="WP_147260216.1">
    <property type="nucleotide sequence ID" value="NZ_VIWU01000001.1"/>
</dbReference>
<feature type="region of interest" description="Disordered" evidence="1">
    <location>
        <begin position="1"/>
        <end position="34"/>
    </location>
</feature>
<protein>
    <submittedName>
        <fullName evidence="3">Uncharacterized protein</fullName>
    </submittedName>
</protein>
<dbReference type="EMBL" id="VIWU01000001">
    <property type="protein sequence ID" value="TWF81783.1"/>
    <property type="molecule type" value="Genomic_DNA"/>
</dbReference>
<comment type="caution">
    <text evidence="3">The sequence shown here is derived from an EMBL/GenBank/DDBJ whole genome shotgun (WGS) entry which is preliminary data.</text>
</comment>